<sequence>MEWRRGCGSNQVTPLSIIPLQPLLEGRQRCGERVCVVEWWVEVPPPSQCWIAHNGSFGAAVAQWLEHTIRGAAEARWLGNPIMGPQLSIFAPLMFVGSSAGGDVTPASLTGIFLRLLYMCWLLQRVGGDVMPASIAAVGHSLASQKGCNKATSVFVQGEGRAEEVLRLYFAGNKQPLGCLYTHANAMRRQIAGSWYLQSWISCDVLAAVDEISLQRSITRTKIAREDSSFREVPYKPSMRVGKIRSGGDRSFSEGDPEMFPGFQAWEVVPASTKLSSRSFLVYFLPFSFSSSPVVGGWQAAGHIYWTVKTSAEQFIRSRDATPAVRVWPDVAPYLAVTSTYDLACSNCLGVNLFGGWEEEGREISCCHPHADAEKVETISDPQVPHKMEFEQYYIGGPTARTFASHQGDLGLIPSGVTRILASGNRTRTMSLVDRFSRGSPISPRLFILGAAPYPLHGKRRLCHFKRSPVPNENRSFRWFSPIPRLLVSTFPTKIFPLARGRRFEMLILCRQQRGTLVQHRIIYLSVLLLSTGGSGGIWQWRVSSVALSSVRDSSHPAPSSRQSSGLRARGRPETAIAAARPPLPLFIVISTSAVACIRFSSKQNLAGRCRWSPGFLGDMPFPPPLHSGFASLTSLVLIGSEDLDVRVALQPHDGNTARLVRRNDEALGVCVRWGSILLCLCPCVLPNATPWIIKSGRAGPVTWNLPCAPGLKSLPDREKHCGILASLCDWPKQWNDAPSLLHVWPPLFQPCTHYQLWSWVCCVNSRHMFLTARLLVFRGGVFLPQNVMLSVVIVRGEECAQESDIGYQRTAQTPEELLARIMHAATEIKDSRVQLHIATRAVHKRASKFTQFVSFTPLPFAYCFPALRKFTNGRLPGWRYSRVSEAKKHGIAKGDRCTRSTPYRNLYAQVGGLLCSLPFASGFAGKRSLQQREVVYEKSFRFLAFNLRAAVSLARSSVMKYYRDAAINWKYSSSRSVISPPPPLLLHRLFHPGDLSPALSQGWLSRCKCGPAREMAGFGRKAKRAPD</sequence>
<evidence type="ECO:0000256" key="1">
    <source>
        <dbReference type="SAM" id="MobiDB-lite"/>
    </source>
</evidence>
<gene>
    <name evidence="2" type="ORF">PR048_008093</name>
</gene>
<dbReference type="Proteomes" id="UP001159363">
    <property type="component" value="Chromosome 3"/>
</dbReference>
<evidence type="ECO:0000313" key="3">
    <source>
        <dbReference type="Proteomes" id="UP001159363"/>
    </source>
</evidence>
<name>A0ABQ9HW47_9NEOP</name>
<dbReference type="EMBL" id="JARBHB010000003">
    <property type="protein sequence ID" value="KAJ8888601.1"/>
    <property type="molecule type" value="Genomic_DNA"/>
</dbReference>
<keyword evidence="3" id="KW-1185">Reference proteome</keyword>
<evidence type="ECO:0000313" key="2">
    <source>
        <dbReference type="EMBL" id="KAJ8888601.1"/>
    </source>
</evidence>
<comment type="caution">
    <text evidence="2">The sequence shown here is derived from an EMBL/GenBank/DDBJ whole genome shotgun (WGS) entry which is preliminary data.</text>
</comment>
<organism evidence="2 3">
    <name type="scientific">Dryococelus australis</name>
    <dbReference type="NCBI Taxonomy" id="614101"/>
    <lineage>
        <taxon>Eukaryota</taxon>
        <taxon>Metazoa</taxon>
        <taxon>Ecdysozoa</taxon>
        <taxon>Arthropoda</taxon>
        <taxon>Hexapoda</taxon>
        <taxon>Insecta</taxon>
        <taxon>Pterygota</taxon>
        <taxon>Neoptera</taxon>
        <taxon>Polyneoptera</taxon>
        <taxon>Phasmatodea</taxon>
        <taxon>Verophasmatodea</taxon>
        <taxon>Anareolatae</taxon>
        <taxon>Phasmatidae</taxon>
        <taxon>Eurycanthinae</taxon>
        <taxon>Dryococelus</taxon>
    </lineage>
</organism>
<feature type="region of interest" description="Disordered" evidence="1">
    <location>
        <begin position="552"/>
        <end position="573"/>
    </location>
</feature>
<proteinExistence type="predicted"/>
<reference evidence="2 3" key="1">
    <citation type="submission" date="2023-02" db="EMBL/GenBank/DDBJ databases">
        <title>LHISI_Scaffold_Assembly.</title>
        <authorList>
            <person name="Stuart O.P."/>
            <person name="Cleave R."/>
            <person name="Magrath M.J.L."/>
            <person name="Mikheyev A.S."/>
        </authorList>
    </citation>
    <scope>NUCLEOTIDE SEQUENCE [LARGE SCALE GENOMIC DNA]</scope>
    <source>
        <strain evidence="2">Daus_M_001</strain>
        <tissue evidence="2">Leg muscle</tissue>
    </source>
</reference>
<protein>
    <submittedName>
        <fullName evidence="2">Uncharacterized protein</fullName>
    </submittedName>
</protein>
<feature type="compositionally biased region" description="Low complexity" evidence="1">
    <location>
        <begin position="552"/>
        <end position="565"/>
    </location>
</feature>
<accession>A0ABQ9HW47</accession>